<dbReference type="Gene3D" id="3.90.25.10">
    <property type="entry name" value="UDP-galactose 4-epimerase, domain 1"/>
    <property type="match status" value="1"/>
</dbReference>
<evidence type="ECO:0000256" key="1">
    <source>
        <dbReference type="ARBA" id="ARBA00007637"/>
    </source>
</evidence>
<dbReference type="STRING" id="1116391.PM3016_4751"/>
<feature type="domain" description="NAD-dependent epimerase/dehydratase" evidence="2">
    <location>
        <begin position="33"/>
        <end position="208"/>
    </location>
</feature>
<proteinExistence type="inferred from homology"/>
<dbReference type="Pfam" id="PF01370">
    <property type="entry name" value="Epimerase"/>
    <property type="match status" value="1"/>
</dbReference>
<dbReference type="HOGENOM" id="CLU_007383_1_7_9"/>
<dbReference type="AlphaFoldDB" id="H6NI88"/>
<keyword evidence="4" id="KW-1185">Reference proteome</keyword>
<dbReference type="EMBL" id="CP003235">
    <property type="protein sequence ID" value="AFC31491.1"/>
    <property type="molecule type" value="Genomic_DNA"/>
</dbReference>
<accession>H6NI88</accession>
<comment type="similarity">
    <text evidence="1">Belongs to the NAD(P)-dependent epimerase/dehydratase family.</text>
</comment>
<gene>
    <name evidence="3" type="ORF">PM3016_4751</name>
</gene>
<evidence type="ECO:0000313" key="4">
    <source>
        <dbReference type="Proteomes" id="UP000007523"/>
    </source>
</evidence>
<sequence>MYLLDLDDFCCRLEYGSRLMGEAEQGRLHFLPGNLLDAPLEVPPQIDAVIHLAAWPHVDFSMHYPGLVVHNNVTSTQRLLHLCGDRGLPILVTSSVEVYGGDQGRVYAETASYKPYSPYAASKVSCEVLTQTYIQCFGIRAKLIRLTNLYGPWQAPDRIIPRNMGRLIDGVPLDIQGRVVRDFVYVTDAAEAIWTVMKHGRWGEIYNISSGTGTDMQSVGRLMSRLGGETPEVELHTQEPTPSRGASLVIDPAKIGTELGWKASVSLEEGLERTYRWYLQHAEWARAFRPQYLAERRGREFIVDVARMPAKSSTGLETA</sequence>
<dbReference type="Gene3D" id="3.40.50.720">
    <property type="entry name" value="NAD(P)-binding Rossmann-like Domain"/>
    <property type="match status" value="1"/>
</dbReference>
<reference evidence="3 4" key="1">
    <citation type="journal article" date="2012" name="J. Bacteriol.">
        <title>Complete Genome Sequence of Paenibacillus mucilaginosus 3016, a Bacterium Functional as Microbial Fertilizer.</title>
        <authorList>
            <person name="Ma M."/>
            <person name="Wang Z."/>
            <person name="Li L."/>
            <person name="Jiang X."/>
            <person name="Guan D."/>
            <person name="Cao F."/>
            <person name="Chen H."/>
            <person name="Wang X."/>
            <person name="Shen D."/>
            <person name="Du B."/>
            <person name="Li J."/>
        </authorList>
    </citation>
    <scope>NUCLEOTIDE SEQUENCE [LARGE SCALE GENOMIC DNA]</scope>
    <source>
        <strain evidence="3 4">3016</strain>
    </source>
</reference>
<dbReference type="InterPro" id="IPR001509">
    <property type="entry name" value="Epimerase_deHydtase"/>
</dbReference>
<dbReference type="KEGG" id="pmq:PM3016_4751"/>
<protein>
    <submittedName>
        <fullName evidence="3">dTDP-glucose 4,6-dehydratase</fullName>
    </submittedName>
</protein>
<dbReference type="SUPFAM" id="SSF51735">
    <property type="entry name" value="NAD(P)-binding Rossmann-fold domains"/>
    <property type="match status" value="1"/>
</dbReference>
<name>H6NI88_9BACL</name>
<organism evidence="3 4">
    <name type="scientific">Paenibacillus mucilaginosus 3016</name>
    <dbReference type="NCBI Taxonomy" id="1116391"/>
    <lineage>
        <taxon>Bacteria</taxon>
        <taxon>Bacillati</taxon>
        <taxon>Bacillota</taxon>
        <taxon>Bacilli</taxon>
        <taxon>Bacillales</taxon>
        <taxon>Paenibacillaceae</taxon>
        <taxon>Paenibacillus</taxon>
    </lineage>
</organism>
<dbReference type="PANTHER" id="PTHR43000">
    <property type="entry name" value="DTDP-D-GLUCOSE 4,6-DEHYDRATASE-RELATED"/>
    <property type="match status" value="1"/>
</dbReference>
<dbReference type="InterPro" id="IPR036291">
    <property type="entry name" value="NAD(P)-bd_dom_sf"/>
</dbReference>
<evidence type="ECO:0000313" key="3">
    <source>
        <dbReference type="EMBL" id="AFC31491.1"/>
    </source>
</evidence>
<evidence type="ECO:0000259" key="2">
    <source>
        <dbReference type="Pfam" id="PF01370"/>
    </source>
</evidence>
<dbReference type="Proteomes" id="UP000007523">
    <property type="component" value="Chromosome"/>
</dbReference>